<evidence type="ECO:0000256" key="1">
    <source>
        <dbReference type="SAM" id="MobiDB-lite"/>
    </source>
</evidence>
<organism evidence="2 3">
    <name type="scientific">Stylosanthes scabra</name>
    <dbReference type="NCBI Taxonomy" id="79078"/>
    <lineage>
        <taxon>Eukaryota</taxon>
        <taxon>Viridiplantae</taxon>
        <taxon>Streptophyta</taxon>
        <taxon>Embryophyta</taxon>
        <taxon>Tracheophyta</taxon>
        <taxon>Spermatophyta</taxon>
        <taxon>Magnoliopsida</taxon>
        <taxon>eudicotyledons</taxon>
        <taxon>Gunneridae</taxon>
        <taxon>Pentapetalae</taxon>
        <taxon>rosids</taxon>
        <taxon>fabids</taxon>
        <taxon>Fabales</taxon>
        <taxon>Fabaceae</taxon>
        <taxon>Papilionoideae</taxon>
        <taxon>50 kb inversion clade</taxon>
        <taxon>dalbergioids sensu lato</taxon>
        <taxon>Dalbergieae</taxon>
        <taxon>Pterocarpus clade</taxon>
        <taxon>Stylosanthes</taxon>
    </lineage>
</organism>
<reference evidence="2 3" key="1">
    <citation type="journal article" date="2023" name="Plants (Basel)">
        <title>Bridging the Gap: Combining Genomics and Transcriptomics Approaches to Understand Stylosanthes scabra, an Orphan Legume from the Brazilian Caatinga.</title>
        <authorList>
            <person name="Ferreira-Neto J.R.C."/>
            <person name="da Silva M.D."/>
            <person name="Binneck E."/>
            <person name="de Melo N.F."/>
            <person name="da Silva R.H."/>
            <person name="de Melo A.L.T.M."/>
            <person name="Pandolfi V."/>
            <person name="Bustamante F.O."/>
            <person name="Brasileiro-Vidal A.C."/>
            <person name="Benko-Iseppon A.M."/>
        </authorList>
    </citation>
    <scope>NUCLEOTIDE SEQUENCE [LARGE SCALE GENOMIC DNA]</scope>
    <source>
        <tissue evidence="2">Leaves</tissue>
    </source>
</reference>
<dbReference type="EMBL" id="JASCZI010211692">
    <property type="protein sequence ID" value="MED6195946.1"/>
    <property type="molecule type" value="Genomic_DNA"/>
</dbReference>
<keyword evidence="3" id="KW-1185">Reference proteome</keyword>
<evidence type="ECO:0000313" key="3">
    <source>
        <dbReference type="Proteomes" id="UP001341840"/>
    </source>
</evidence>
<evidence type="ECO:0000313" key="2">
    <source>
        <dbReference type="EMBL" id="MED6195946.1"/>
    </source>
</evidence>
<proteinExistence type="predicted"/>
<feature type="compositionally biased region" description="Basic and acidic residues" evidence="1">
    <location>
        <begin position="139"/>
        <end position="155"/>
    </location>
</feature>
<feature type="region of interest" description="Disordered" evidence="1">
    <location>
        <begin position="119"/>
        <end position="162"/>
    </location>
</feature>
<accession>A0ABU6XD35</accession>
<sequence>MSLGLRGVRGPELGLQQQRTIGSSKCLWRFCFRVGQRLTPRLTYERWSSSASSGSVRIGYDNRSGELTVACRNRHTFQVQVQAWKVGEVSVKNTDASKLIKHVRDLIDRFWGVTCTERPRSNSNVGDNEEVESPVTENGSKDGRDSYPNSIERDAASQLSPDRVIGTADAYASWSVSQRILGD</sequence>
<name>A0ABU6XD35_9FABA</name>
<dbReference type="Proteomes" id="UP001341840">
    <property type="component" value="Unassembled WGS sequence"/>
</dbReference>
<gene>
    <name evidence="2" type="ORF">PIB30_042614</name>
</gene>
<protein>
    <submittedName>
        <fullName evidence="2">Uncharacterized protein</fullName>
    </submittedName>
</protein>
<comment type="caution">
    <text evidence="2">The sequence shown here is derived from an EMBL/GenBank/DDBJ whole genome shotgun (WGS) entry which is preliminary data.</text>
</comment>